<feature type="compositionally biased region" description="Basic and acidic residues" evidence="7">
    <location>
        <begin position="207"/>
        <end position="228"/>
    </location>
</feature>
<feature type="region of interest" description="Disordered" evidence="7">
    <location>
        <begin position="1370"/>
        <end position="1395"/>
    </location>
</feature>
<keyword evidence="4" id="KW-0443">Lipid metabolism</keyword>
<accession>A0A813LYQ4</accession>
<evidence type="ECO:0000256" key="1">
    <source>
        <dbReference type="ARBA" id="ARBA00004275"/>
    </source>
</evidence>
<dbReference type="InterPro" id="IPR002155">
    <property type="entry name" value="Thiolase"/>
</dbReference>
<gene>
    <name evidence="9" type="ORF">PGLA2088_LOCUS50718</name>
</gene>
<feature type="compositionally biased region" description="Acidic residues" evidence="7">
    <location>
        <begin position="1449"/>
        <end position="1463"/>
    </location>
</feature>
<dbReference type="GO" id="GO:0010124">
    <property type="term" value="P:phenylacetate catabolic process"/>
    <property type="evidence" value="ECO:0007669"/>
    <property type="project" value="TreeGrafter"/>
</dbReference>
<dbReference type="Proteomes" id="UP000626109">
    <property type="component" value="Unassembled WGS sequence"/>
</dbReference>
<dbReference type="InterPro" id="IPR050215">
    <property type="entry name" value="Thiolase-like_sf_Thiolase"/>
</dbReference>
<feature type="region of interest" description="Disordered" evidence="7">
    <location>
        <begin position="1430"/>
        <end position="1473"/>
    </location>
</feature>
<dbReference type="GO" id="GO:0005777">
    <property type="term" value="C:peroxisome"/>
    <property type="evidence" value="ECO:0007669"/>
    <property type="project" value="UniProtKB-SubCell"/>
</dbReference>
<feature type="compositionally biased region" description="Basic and acidic residues" evidence="7">
    <location>
        <begin position="1702"/>
        <end position="1714"/>
    </location>
</feature>
<dbReference type="PANTHER" id="PTHR43853">
    <property type="entry name" value="3-KETOACYL-COA THIOLASE, PEROXISOMAL"/>
    <property type="match status" value="1"/>
</dbReference>
<sequence length="3080" mass="335711">MAGSPPPTRRPPVDDVNGQLPGVPCRKQRRVVQLKELEAAVNASVLAAEQRVQDLAATEAELLFQADGFASPTSCGAASSSSSTASASVAERSMYGAGTEEVLRWCQLIQVVDVHHQALETEHLVWQENLRQDEDYDGEIQLQLAEALSRPVGQPHSEWIADRQIGNGFAKHGSLTLKSKSNFADRAVLKPDAGSGRGKGDTWVSDRIPRTPPDDVRECLEESLRESQDPDAEEADPGESLEITEETGGLTLGEAAKTLREAARIRLEITEELEKQRRQKAYEAERIYLENLEISEELAKKRREKEELKKKLCETIRQKEEMYAENRRQLMCADDADGGCDADAAGSDRLPPGGQTMLTAAAPDDTETLTFHTILVATEDEHDNNLCWAGGRPTSRARGKSMEEIKAMPNPWEAVLTPAEYENLQGYSTQPGLTPDHVLQLNQSWCKHPMYSRTTHTLHTVIKNCGIMWCRGKIIAPEELALYQGLPVRSWMSDPRHALADIPNRRYRACSFCPPLPNAPEHERENYHRTASRRGRTAMVGQIGNGMNLSVCGSVESHTSATAAKPTAPMSIAAYSLLNFEPDSCKCDSADLLDWEGGALPKIRLPEGLAFNLVTLKQVMMAIELFTLEMAFEESTMQCNKHLMVEASSSAASILCANITDASQAFGSKGLPALSTESFVPAWGCRACPPDKETTTINMVECSAEFQIGDSVSKHFDVQCRFKIAHMIRNDEAVLKNHSTNAAYWEITRPTLSKKKTSVATALNSLGYSGITCKEIISEEDAGNAAAAAKVLGKSSRLASHLLKHVNAGGDALPAQPLLAQPTAAQMSGAEKSDDDIVICAALRTPIAKAKRGAFKDTAPEDLLAPLFQAIVDKTKVNPKEIGDIQIGNASQPGAGAVSSRMSQFLGGLPYDIPLSTINRQCSSGLQAVANIASSIKAGIIDVGLAGGVESMSMFPMGEGVDPNKFSTGCMDNEVALSCLQPMGLTSENVAEKYGIDRARQDAMAVESHRRAVAAQKAGFFKDEIVPVKTKVKDAKGNLQEAVLRVDDPLAFAAPAIAVPSPCLCPESETPIAELCASAGSIRRELGPIEQVFCLGVPIGTCVGPVIDLLYILRRWWQRQTRRWLGIDAIASPLFRAIRCFPCRGELAMEEEGAAADGASVEAVPVELLAVVHSAGSLVSEGLCFAADSSDYSILAYLLPTGTVAQLVTIVPVGRFDGKLLVAIPHVVWNRVVKKRHILSQHFTKPIALEVAIRSEEDNEAATLANTKIWMGVLTNDAERYLFVPFDVDGLGFQFASTVPIEGARFPLAKALNDAAAEHYTFMSAPSESGREFGIATPPGVEDRIGRLEGTLESIQDALVRLVAEPAKPPKEAVLKPPAKAAGTKRAEPARKADAAAVPGLAPGLVRAARASGIDEATLEAMSALMKKALPRLGEQPTTRARTGPLSESEAEDEEDAADEDEPLAQKQSTSKGVEKAISQLTKLVTMLAAEKGSGKVISKLDGALEGLSQSGSGSTESGAPSGAARRSTAALRALRLALSDEPEQICRPTETAMGEQIRAQTDLPGASLAADSRVWLEHRSHVQAYPTAIRWMWAIAGIHSCLKDKRYEEARARSALLLAAGEQFSMDGGSWLLAAEILMEQPPPFSSFARRQLPEPTELQHSSLVDPRWIEAIMAKLKEAEDFQDRRKRLQRPPTGGSQKGEGREKEPEKEKQAAAWKAKTIAAAAAKAKAAAQAAADNDGTIAVWPMPPPYPECWRRSEERIVDRAFKTFINLLVVVFSWLHLRRPRFAPPAARMGAPLSSSQQQAVGRLEGLAAAWNVPHFVEPSDMGRSALKVEGLEAVLQTLHLKASSLRTDLAKYSPSVRTGSNAEALPGFDSRDQATVEIGHVSKGSLQMAKEVYPSRLNFGGTPEFDPVPLLSETTAARYIAPLDHRLPAPKGPMPKVKVRASRLRQLQLFEKLDSTGRLAIFAYEKRDDVSGLFALVKDLLKDRMILDARPPNLWEEGINEWTRTMASAASLLQIYLEPGRDLYFSGDDLKDYYYYFRVSLQRALRNRLSGSWRPSELQHLRCFKPEFWSHPGVALAAMAMGDLNAVEVGQAAHVALAARAAVMTQSEFLTMSGRGPRRAASDFIAGVIIDDFVALSQRVKSELLVSDALRMQDEVARSLVAARMALLHGAYNQHGLVRNANRAFVEQTKATFWGAECDGVSGLVRPPLVRVIPLASLTHQVAALGVCAVGLLEILAGCWTSVFQFRRRLMSLLDLIFAAQRGRTRTTMLRMSAELRTDLFVLSMTGPIAVTNLRASPAPWIDAVDASNWGEAVVRAPLPTPIALELRRHSLIKGAWTKLLAPSLAWARSHGKLRPNQELPEGLELEESPIWVNLAQSLQYKEIWRSKTANRRHINIGEVRAYLKAETMAAEERPVSRTLIGSDSQVTLGAVTKGRGSSPALNIELSSSVPTVIAAEIYSVGGFLPTAVNPADDPTRDRPVREPTHRLPAWWGAAARGSFELLDASLVRCGLDPDVLSGAPLLETAVEKMRIEGLKPRLAKSAAFLKGEHWRPAGAEFGGGTARSLRGPALPHYPSGNPADAGGCAPSGGAASLDDYSEGRGSAHPLRLRCWPFCRNLASCVLAVETHTGDRRPLDFWTFTVASEESLKLWRMKGAPWVLTFDFLDGPNQDLLDRETRIFLEAYIDAGAFSGIGAAPICASFSTAVTPPVRTPAYPRGVPWMTSSMKVKVRDGNSHSRWLCSLCLRAHRLGFPFWVENTDGSWLWRQREWQRLARRLGVGLFRLDFCRFGTRWRKRTIILTTTELRDNTLLCGQNETTRCCQRLVLRGRRAARNLSWTKVAEPYPAGLCQVLAAALLNAAGLQPERRRLDIVSCVRACCSRIGEAPHPGPGRKVQAQIATRPLDQKGIELAGVALVEPNAEQLRQRECDRFETWLLSAKTSKQMKLVLSVPEPAVTELVQFGFVCFEQGGAVAAYRHGTPVSDILWRMRIKHLQTLESYLQEVAAESIIPSPLGQPKVSSRCCEAVAAEYFTRGVEPLCRFLSFQRKKNPPVLRGATPLPDRSGLYLAVLG</sequence>
<dbReference type="PROSITE" id="PS00098">
    <property type="entry name" value="THIOLASE_1"/>
    <property type="match status" value="1"/>
</dbReference>
<dbReference type="GO" id="GO:0006635">
    <property type="term" value="P:fatty acid beta-oxidation"/>
    <property type="evidence" value="ECO:0007669"/>
    <property type="project" value="TreeGrafter"/>
</dbReference>
<keyword evidence="6" id="KW-0175">Coiled coil</keyword>
<feature type="compositionally biased region" description="Pro residues" evidence="7">
    <location>
        <begin position="1"/>
        <end position="10"/>
    </location>
</feature>
<comment type="caution">
    <text evidence="9">The sequence shown here is derived from an EMBL/GenBank/DDBJ whole genome shotgun (WGS) entry which is preliminary data.</text>
</comment>
<dbReference type="Pfam" id="PF00108">
    <property type="entry name" value="Thiolase_N"/>
    <property type="match status" value="1"/>
</dbReference>
<evidence type="ECO:0000256" key="4">
    <source>
        <dbReference type="ARBA" id="ARBA00023098"/>
    </source>
</evidence>
<evidence type="ECO:0000259" key="8">
    <source>
        <dbReference type="Pfam" id="PF00108"/>
    </source>
</evidence>
<feature type="region of interest" description="Disordered" evidence="7">
    <location>
        <begin position="1"/>
        <end position="23"/>
    </location>
</feature>
<dbReference type="GO" id="GO:0003988">
    <property type="term" value="F:acetyl-CoA C-acyltransferase activity"/>
    <property type="evidence" value="ECO:0007669"/>
    <property type="project" value="TreeGrafter"/>
</dbReference>
<organism evidence="9 10">
    <name type="scientific">Polarella glacialis</name>
    <name type="common">Dinoflagellate</name>
    <dbReference type="NCBI Taxonomy" id="89957"/>
    <lineage>
        <taxon>Eukaryota</taxon>
        <taxon>Sar</taxon>
        <taxon>Alveolata</taxon>
        <taxon>Dinophyceae</taxon>
        <taxon>Suessiales</taxon>
        <taxon>Suessiaceae</taxon>
        <taxon>Polarella</taxon>
    </lineage>
</organism>
<evidence type="ECO:0000256" key="2">
    <source>
        <dbReference type="ARBA" id="ARBA00022679"/>
    </source>
</evidence>
<dbReference type="Gene3D" id="3.40.47.10">
    <property type="match status" value="1"/>
</dbReference>
<evidence type="ECO:0000256" key="5">
    <source>
        <dbReference type="ARBA" id="ARBA00023140"/>
    </source>
</evidence>
<evidence type="ECO:0000313" key="9">
    <source>
        <dbReference type="EMBL" id="CAE8741895.1"/>
    </source>
</evidence>
<keyword evidence="3" id="KW-0276">Fatty acid metabolism</keyword>
<feature type="region of interest" description="Disordered" evidence="7">
    <location>
        <begin position="188"/>
        <end position="249"/>
    </location>
</feature>
<keyword evidence="2" id="KW-0808">Transferase</keyword>
<feature type="region of interest" description="Disordered" evidence="7">
    <location>
        <begin position="1508"/>
        <end position="1527"/>
    </location>
</feature>
<feature type="compositionally biased region" description="Basic and acidic residues" evidence="7">
    <location>
        <begin position="1385"/>
        <end position="1394"/>
    </location>
</feature>
<dbReference type="InterPro" id="IPR020616">
    <property type="entry name" value="Thiolase_N"/>
</dbReference>
<dbReference type="EMBL" id="CAJNNW010037453">
    <property type="protein sequence ID" value="CAE8741895.1"/>
    <property type="molecule type" value="Genomic_DNA"/>
</dbReference>
<reference evidence="9" key="1">
    <citation type="submission" date="2021-02" db="EMBL/GenBank/DDBJ databases">
        <authorList>
            <person name="Dougan E. K."/>
            <person name="Rhodes N."/>
            <person name="Thang M."/>
            <person name="Chan C."/>
        </authorList>
    </citation>
    <scope>NUCLEOTIDE SEQUENCE</scope>
</reference>
<feature type="compositionally biased region" description="Acidic residues" evidence="7">
    <location>
        <begin position="229"/>
        <end position="245"/>
    </location>
</feature>
<comment type="subcellular location">
    <subcellularLocation>
        <location evidence="1">Peroxisome</location>
    </subcellularLocation>
</comment>
<feature type="domain" description="Thiolase N-terminal" evidence="8">
    <location>
        <begin position="837"/>
        <end position="1038"/>
    </location>
</feature>
<proteinExistence type="predicted"/>
<feature type="compositionally biased region" description="Polar residues" evidence="7">
    <location>
        <begin position="1508"/>
        <end position="1519"/>
    </location>
</feature>
<protein>
    <recommendedName>
        <fullName evidence="8">Thiolase N-terminal domain-containing protein</fullName>
    </recommendedName>
</protein>
<dbReference type="InterPro" id="IPR016039">
    <property type="entry name" value="Thiolase-like"/>
</dbReference>
<evidence type="ECO:0000256" key="7">
    <source>
        <dbReference type="SAM" id="MobiDB-lite"/>
    </source>
</evidence>
<evidence type="ECO:0000256" key="6">
    <source>
        <dbReference type="SAM" id="Coils"/>
    </source>
</evidence>
<keyword evidence="5" id="KW-0576">Peroxisome</keyword>
<name>A0A813LYQ4_POLGL</name>
<feature type="coiled-coil region" evidence="6">
    <location>
        <begin position="259"/>
        <end position="322"/>
    </location>
</feature>
<dbReference type="PANTHER" id="PTHR43853:SF8">
    <property type="entry name" value="3-KETOACYL-COA THIOLASE, PEROXISOMAL"/>
    <property type="match status" value="1"/>
</dbReference>
<dbReference type="InterPro" id="IPR020615">
    <property type="entry name" value="Thiolase_acyl_enz_int_AS"/>
</dbReference>
<evidence type="ECO:0000256" key="3">
    <source>
        <dbReference type="ARBA" id="ARBA00022832"/>
    </source>
</evidence>
<dbReference type="CDD" id="cd00751">
    <property type="entry name" value="thiolase"/>
    <property type="match status" value="1"/>
</dbReference>
<feature type="region of interest" description="Disordered" evidence="7">
    <location>
        <begin position="1685"/>
        <end position="1715"/>
    </location>
</feature>
<dbReference type="SUPFAM" id="SSF53901">
    <property type="entry name" value="Thiolase-like"/>
    <property type="match status" value="1"/>
</dbReference>
<evidence type="ECO:0000313" key="10">
    <source>
        <dbReference type="Proteomes" id="UP000626109"/>
    </source>
</evidence>